<comment type="caution">
    <text evidence="9">The sequence shown here is derived from an EMBL/GenBank/DDBJ whole genome shotgun (WGS) entry which is preliminary data.</text>
</comment>
<evidence type="ECO:0000313" key="9">
    <source>
        <dbReference type="EMBL" id="GAA1963176.1"/>
    </source>
</evidence>
<evidence type="ECO:0000256" key="1">
    <source>
        <dbReference type="ARBA" id="ARBA00004202"/>
    </source>
</evidence>
<dbReference type="Pfam" id="PF00005">
    <property type="entry name" value="ABC_tran"/>
    <property type="match status" value="1"/>
</dbReference>
<dbReference type="PROSITE" id="PS00211">
    <property type="entry name" value="ABC_TRANSPORTER_1"/>
    <property type="match status" value="1"/>
</dbReference>
<evidence type="ECO:0000256" key="2">
    <source>
        <dbReference type="ARBA" id="ARBA00005417"/>
    </source>
</evidence>
<protein>
    <submittedName>
        <fullName evidence="9">ABC transporter ATP-binding protein</fullName>
    </submittedName>
</protein>
<keyword evidence="7" id="KW-0472">Membrane</keyword>
<accession>A0ABN2R3Y1</accession>
<organism evidence="9 10">
    <name type="scientific">Agromyces allii</name>
    <dbReference type="NCBI Taxonomy" id="393607"/>
    <lineage>
        <taxon>Bacteria</taxon>
        <taxon>Bacillati</taxon>
        <taxon>Actinomycetota</taxon>
        <taxon>Actinomycetes</taxon>
        <taxon>Micrococcales</taxon>
        <taxon>Microbacteriaceae</taxon>
        <taxon>Agromyces</taxon>
    </lineage>
</organism>
<dbReference type="EMBL" id="BAAAMK010000009">
    <property type="protein sequence ID" value="GAA1963176.1"/>
    <property type="molecule type" value="Genomic_DNA"/>
</dbReference>
<name>A0ABN2R3Y1_9MICO</name>
<dbReference type="InterPro" id="IPR003439">
    <property type="entry name" value="ABC_transporter-like_ATP-bd"/>
</dbReference>
<dbReference type="GO" id="GO:0005524">
    <property type="term" value="F:ATP binding"/>
    <property type="evidence" value="ECO:0007669"/>
    <property type="project" value="UniProtKB-KW"/>
</dbReference>
<comment type="similarity">
    <text evidence="2">Belongs to the ABC transporter superfamily.</text>
</comment>
<dbReference type="PANTHER" id="PTHR43297">
    <property type="entry name" value="OLIGOPEPTIDE TRANSPORT ATP-BINDING PROTEIN APPD"/>
    <property type="match status" value="1"/>
</dbReference>
<comment type="subcellular location">
    <subcellularLocation>
        <location evidence="1">Cell membrane</location>
        <topology evidence="1">Peripheral membrane protein</topology>
    </subcellularLocation>
</comment>
<evidence type="ECO:0000256" key="3">
    <source>
        <dbReference type="ARBA" id="ARBA00022448"/>
    </source>
</evidence>
<dbReference type="InterPro" id="IPR017871">
    <property type="entry name" value="ABC_transporter-like_CS"/>
</dbReference>
<dbReference type="Gene3D" id="3.40.50.300">
    <property type="entry name" value="P-loop containing nucleotide triphosphate hydrolases"/>
    <property type="match status" value="1"/>
</dbReference>
<gene>
    <name evidence="9" type="ORF">GCM10009717_32430</name>
</gene>
<sequence>MSILEVTGLTVTRPDGVRLVDEVTFDVDRAEVVGIVGESGSGKTMTGMALLGLVPEPLAVGGSIRLNGRELVTQSQRQWQQTRGREIAMVLQDPSSALHPMLKLGEQLTDHLRSHLGMRPKAARARALELLEQVHLPDGEDILRRFPHQLSGGMKQRVAIAIALACEPSVLVADEVTTALDANIRVGILRLLDELRRTTGMGIMFITHDLAMLSSFADRVSVFRRGEIVEQAAANELFADPQHPYTHELLDAVPSIPWKMVDLEPVGSPGEGTLDDD</sequence>
<evidence type="ECO:0000256" key="4">
    <source>
        <dbReference type="ARBA" id="ARBA00022475"/>
    </source>
</evidence>
<dbReference type="SMART" id="SM00382">
    <property type="entry name" value="AAA"/>
    <property type="match status" value="1"/>
</dbReference>
<dbReference type="InterPro" id="IPR050388">
    <property type="entry name" value="ABC_Ni/Peptide_Import"/>
</dbReference>
<dbReference type="Proteomes" id="UP001499954">
    <property type="component" value="Unassembled WGS sequence"/>
</dbReference>
<evidence type="ECO:0000259" key="8">
    <source>
        <dbReference type="PROSITE" id="PS50893"/>
    </source>
</evidence>
<dbReference type="InterPro" id="IPR027417">
    <property type="entry name" value="P-loop_NTPase"/>
</dbReference>
<dbReference type="CDD" id="cd03257">
    <property type="entry name" value="ABC_NikE_OppD_transporters"/>
    <property type="match status" value="1"/>
</dbReference>
<keyword evidence="5" id="KW-0547">Nucleotide-binding</keyword>
<evidence type="ECO:0000256" key="7">
    <source>
        <dbReference type="ARBA" id="ARBA00023136"/>
    </source>
</evidence>
<dbReference type="SUPFAM" id="SSF52540">
    <property type="entry name" value="P-loop containing nucleoside triphosphate hydrolases"/>
    <property type="match status" value="1"/>
</dbReference>
<keyword evidence="3" id="KW-0813">Transport</keyword>
<dbReference type="PANTHER" id="PTHR43297:SF2">
    <property type="entry name" value="DIPEPTIDE TRANSPORT ATP-BINDING PROTEIN DPPD"/>
    <property type="match status" value="1"/>
</dbReference>
<dbReference type="RefSeq" id="WP_157415785.1">
    <property type="nucleotide sequence ID" value="NZ_BAAAMK010000009.1"/>
</dbReference>
<dbReference type="InterPro" id="IPR003593">
    <property type="entry name" value="AAA+_ATPase"/>
</dbReference>
<feature type="domain" description="ABC transporter" evidence="8">
    <location>
        <begin position="4"/>
        <end position="250"/>
    </location>
</feature>
<evidence type="ECO:0000256" key="6">
    <source>
        <dbReference type="ARBA" id="ARBA00022840"/>
    </source>
</evidence>
<evidence type="ECO:0000256" key="5">
    <source>
        <dbReference type="ARBA" id="ARBA00022741"/>
    </source>
</evidence>
<keyword evidence="10" id="KW-1185">Reference proteome</keyword>
<keyword evidence="4" id="KW-1003">Cell membrane</keyword>
<keyword evidence="6 9" id="KW-0067">ATP-binding</keyword>
<dbReference type="Pfam" id="PF08352">
    <property type="entry name" value="oligo_HPY"/>
    <property type="match status" value="1"/>
</dbReference>
<dbReference type="InterPro" id="IPR013563">
    <property type="entry name" value="Oligopep_ABC_C"/>
</dbReference>
<evidence type="ECO:0000313" key="10">
    <source>
        <dbReference type="Proteomes" id="UP001499954"/>
    </source>
</evidence>
<proteinExistence type="inferred from homology"/>
<reference evidence="9 10" key="1">
    <citation type="journal article" date="2019" name="Int. J. Syst. Evol. Microbiol.">
        <title>The Global Catalogue of Microorganisms (GCM) 10K type strain sequencing project: providing services to taxonomists for standard genome sequencing and annotation.</title>
        <authorList>
            <consortium name="The Broad Institute Genomics Platform"/>
            <consortium name="The Broad Institute Genome Sequencing Center for Infectious Disease"/>
            <person name="Wu L."/>
            <person name="Ma J."/>
        </authorList>
    </citation>
    <scope>NUCLEOTIDE SEQUENCE [LARGE SCALE GENOMIC DNA]</scope>
    <source>
        <strain evidence="9 10">JCM 13584</strain>
    </source>
</reference>
<dbReference type="PROSITE" id="PS50893">
    <property type="entry name" value="ABC_TRANSPORTER_2"/>
    <property type="match status" value="1"/>
</dbReference>